<dbReference type="FunFam" id="3.20.20.450:FF:000001">
    <property type="entry name" value="Cyclic di-GMP phosphodiesterase yahA"/>
    <property type="match status" value="1"/>
</dbReference>
<comment type="caution">
    <text evidence="2">The sequence shown here is derived from an EMBL/GenBank/DDBJ whole genome shotgun (WGS) entry which is preliminary data.</text>
</comment>
<dbReference type="InterPro" id="IPR001633">
    <property type="entry name" value="EAL_dom"/>
</dbReference>
<evidence type="ECO:0000313" key="3">
    <source>
        <dbReference type="Proteomes" id="UP000309673"/>
    </source>
</evidence>
<reference evidence="2 3" key="1">
    <citation type="submission" date="2019-04" db="EMBL/GenBank/DDBJ databases">
        <title>Cohnella sp. nov., isolated from soil.</title>
        <authorList>
            <person name="Kim W."/>
        </authorList>
    </citation>
    <scope>NUCLEOTIDE SEQUENCE [LARGE SCALE GENOMIC DNA]</scope>
    <source>
        <strain evidence="2 3">CAU 1483</strain>
    </source>
</reference>
<organism evidence="2 3">
    <name type="scientific">Cohnella pontilimi</name>
    <dbReference type="NCBI Taxonomy" id="2564100"/>
    <lineage>
        <taxon>Bacteria</taxon>
        <taxon>Bacillati</taxon>
        <taxon>Bacillota</taxon>
        <taxon>Bacilli</taxon>
        <taxon>Bacillales</taxon>
        <taxon>Paenibacillaceae</taxon>
        <taxon>Cohnella</taxon>
    </lineage>
</organism>
<dbReference type="Pfam" id="PF00563">
    <property type="entry name" value="EAL"/>
    <property type="match status" value="1"/>
</dbReference>
<name>A0A4U0F903_9BACL</name>
<dbReference type="Proteomes" id="UP000309673">
    <property type="component" value="Unassembled WGS sequence"/>
</dbReference>
<dbReference type="OrthoDB" id="9759607at2"/>
<dbReference type="InterPro" id="IPR013656">
    <property type="entry name" value="PAS_4"/>
</dbReference>
<proteinExistence type="predicted"/>
<keyword evidence="3" id="KW-1185">Reference proteome</keyword>
<dbReference type="SMART" id="SM00052">
    <property type="entry name" value="EAL"/>
    <property type="match status" value="1"/>
</dbReference>
<dbReference type="PANTHER" id="PTHR44757">
    <property type="entry name" value="DIGUANYLATE CYCLASE DGCP"/>
    <property type="match status" value="1"/>
</dbReference>
<feature type="domain" description="EAL" evidence="1">
    <location>
        <begin position="6"/>
        <end position="259"/>
    </location>
</feature>
<gene>
    <name evidence="2" type="ORF">E5161_15620</name>
</gene>
<dbReference type="RefSeq" id="WP_136778749.1">
    <property type="nucleotide sequence ID" value="NZ_SUPK01000007.1"/>
</dbReference>
<protein>
    <submittedName>
        <fullName evidence="2">EAL domain-containing protein</fullName>
    </submittedName>
</protein>
<dbReference type="NCBIfam" id="TIGR00229">
    <property type="entry name" value="sensory_box"/>
    <property type="match status" value="1"/>
</dbReference>
<dbReference type="SUPFAM" id="SSF55785">
    <property type="entry name" value="PYP-like sensor domain (PAS domain)"/>
    <property type="match status" value="2"/>
</dbReference>
<dbReference type="SUPFAM" id="SSF141868">
    <property type="entry name" value="EAL domain-like"/>
    <property type="match status" value="1"/>
</dbReference>
<evidence type="ECO:0000259" key="1">
    <source>
        <dbReference type="PROSITE" id="PS50883"/>
    </source>
</evidence>
<dbReference type="Gene3D" id="3.20.20.450">
    <property type="entry name" value="EAL domain"/>
    <property type="match status" value="1"/>
</dbReference>
<dbReference type="InterPro" id="IPR052155">
    <property type="entry name" value="Biofilm_reg_signaling"/>
</dbReference>
<dbReference type="EMBL" id="SUPK01000007">
    <property type="protein sequence ID" value="TJY41121.1"/>
    <property type="molecule type" value="Genomic_DNA"/>
</dbReference>
<dbReference type="InterPro" id="IPR035965">
    <property type="entry name" value="PAS-like_dom_sf"/>
</dbReference>
<evidence type="ECO:0000313" key="2">
    <source>
        <dbReference type="EMBL" id="TJY41121.1"/>
    </source>
</evidence>
<accession>A0A4U0F903</accession>
<sequence length="523" mass="59772">MIRRSMTAMQKELSRALNRGQLSLCYQPKVDLRCGVVTGNEALLRWNHPKWGTVSPNEFIPVAEQVGLEVPIGEWVLQTACLQNKRWQDQGHPPMSVSVNLSARQFAQPDLFEKIEAVLQETGLDPRYLDLEITESMMMDVDRSIDTLQKLKTIGVSISMDDFGKGYSSLAYLKRFPIDTLKIDRSFVQECMSDIQDATIVKTIISMARNLNLHVIAEGVEHPGHLMFLQQNLCDQAQGYLFSRPLPAEELECRFPEIPQVLARNGIEPQFADHIWMEEKLRMVRRDYEYTIRQQQGMTLRITKKDGRFIHTLCDGELLYRLGLVPQQVIGKEMHEFLPAADAARMMDYLQRAWQGEEVIDEGQLNGIWYMAFLRPIRRGGTVAEIIVSCVDITERVRSEVERIAAQGQLYSLLDCLGEAVCITDWKHAVLRVNSAFEHRFGWTFRELAGRTAPLEPELFEGICKDIVKEYHTSLRLKNGKQAEIRVTISPVRDKKGNTIAYTNVIREQHGQGSGENNKHAVK</sequence>
<dbReference type="Gene3D" id="3.30.450.20">
    <property type="entry name" value="PAS domain"/>
    <property type="match status" value="2"/>
</dbReference>
<dbReference type="CDD" id="cd01948">
    <property type="entry name" value="EAL"/>
    <property type="match status" value="1"/>
</dbReference>
<dbReference type="PANTHER" id="PTHR44757:SF2">
    <property type="entry name" value="BIOFILM ARCHITECTURE MAINTENANCE PROTEIN MBAA"/>
    <property type="match status" value="1"/>
</dbReference>
<dbReference type="AlphaFoldDB" id="A0A4U0F903"/>
<dbReference type="Pfam" id="PF08448">
    <property type="entry name" value="PAS_4"/>
    <property type="match status" value="1"/>
</dbReference>
<dbReference type="InterPro" id="IPR035919">
    <property type="entry name" value="EAL_sf"/>
</dbReference>
<dbReference type="InterPro" id="IPR000014">
    <property type="entry name" value="PAS"/>
</dbReference>
<dbReference type="Pfam" id="PF13188">
    <property type="entry name" value="PAS_8"/>
    <property type="match status" value="1"/>
</dbReference>
<dbReference type="PROSITE" id="PS50883">
    <property type="entry name" value="EAL"/>
    <property type="match status" value="1"/>
</dbReference>